<comment type="caution">
    <text evidence="2">The sequence shown here is derived from an EMBL/GenBank/DDBJ whole genome shotgun (WGS) entry which is preliminary data.</text>
</comment>
<dbReference type="RefSeq" id="WP_154756749.1">
    <property type="nucleotide sequence ID" value="NZ_WMBA01000013.1"/>
</dbReference>
<dbReference type="PANTHER" id="PTHR43677">
    <property type="entry name" value="SHORT-CHAIN DEHYDROGENASE/REDUCTASE"/>
    <property type="match status" value="1"/>
</dbReference>
<dbReference type="InterPro" id="IPR020843">
    <property type="entry name" value="ER"/>
</dbReference>
<proteinExistence type="predicted"/>
<dbReference type="SUPFAM" id="SSF51735">
    <property type="entry name" value="NAD(P)-binding Rossmann-fold domains"/>
    <property type="match status" value="1"/>
</dbReference>
<feature type="domain" description="Enoyl reductase (ER)" evidence="1">
    <location>
        <begin position="6"/>
        <end position="235"/>
    </location>
</feature>
<dbReference type="InterPro" id="IPR051397">
    <property type="entry name" value="Zn-ADH-like_protein"/>
</dbReference>
<protein>
    <submittedName>
        <fullName evidence="2">Zinc-binding dehydrogenase</fullName>
    </submittedName>
</protein>
<dbReference type="GO" id="GO:0016491">
    <property type="term" value="F:oxidoreductase activity"/>
    <property type="evidence" value="ECO:0007669"/>
    <property type="project" value="InterPro"/>
</dbReference>
<evidence type="ECO:0000313" key="2">
    <source>
        <dbReference type="EMBL" id="MTD54521.1"/>
    </source>
</evidence>
<reference evidence="2 3" key="1">
    <citation type="submission" date="2019-11" db="EMBL/GenBank/DDBJ databases">
        <title>Draft genome of Amycolatopsis RM579.</title>
        <authorList>
            <person name="Duangmal K."/>
            <person name="Mingma R."/>
        </authorList>
    </citation>
    <scope>NUCLEOTIDE SEQUENCE [LARGE SCALE GENOMIC DNA]</scope>
    <source>
        <strain evidence="2 3">RM579</strain>
    </source>
</reference>
<dbReference type="Pfam" id="PF13602">
    <property type="entry name" value="ADH_zinc_N_2"/>
    <property type="match status" value="1"/>
</dbReference>
<keyword evidence="3" id="KW-1185">Reference proteome</keyword>
<name>A0A6N7Z301_9PSEU</name>
<feature type="non-terminal residue" evidence="2">
    <location>
        <position position="1"/>
    </location>
</feature>
<gene>
    <name evidence="2" type="ORF">GKO32_11110</name>
</gene>
<evidence type="ECO:0000259" key="1">
    <source>
        <dbReference type="SMART" id="SM00829"/>
    </source>
</evidence>
<evidence type="ECO:0000313" key="3">
    <source>
        <dbReference type="Proteomes" id="UP000440096"/>
    </source>
</evidence>
<dbReference type="EMBL" id="WMBA01000013">
    <property type="protein sequence ID" value="MTD54521.1"/>
    <property type="molecule type" value="Genomic_DNA"/>
</dbReference>
<dbReference type="Proteomes" id="UP000440096">
    <property type="component" value="Unassembled WGS sequence"/>
</dbReference>
<dbReference type="AlphaFoldDB" id="A0A6N7Z301"/>
<dbReference type="Gene3D" id="3.90.180.10">
    <property type="entry name" value="Medium-chain alcohol dehydrogenases, catalytic domain"/>
    <property type="match status" value="1"/>
</dbReference>
<sequence>VAAHTGGLGGYAARVVVAADALIPVPDELAMPDAVSLLNDGPTALTLFGTAQVEPADQVLVLGAAGGMGSLLVQLVHAAGARVIGGARGERKQALVRGRGADVVVDYSEPGWPASVQDATDGKGADVVFDGVGGEVGRAAFAVIARGGRFSAHGAASGGFAEIDRAEAERRRVVLRGIQDVQLTAEDKRSLSVKALAEAAAGRLRPLVGQTFALRQAAEAHAAIEAREVVGKTVLLV</sequence>
<dbReference type="OrthoDB" id="5195079at2"/>
<organism evidence="2 3">
    <name type="scientific">Amycolatopsis pithecellobii</name>
    <dbReference type="NCBI Taxonomy" id="664692"/>
    <lineage>
        <taxon>Bacteria</taxon>
        <taxon>Bacillati</taxon>
        <taxon>Actinomycetota</taxon>
        <taxon>Actinomycetes</taxon>
        <taxon>Pseudonocardiales</taxon>
        <taxon>Pseudonocardiaceae</taxon>
        <taxon>Amycolatopsis</taxon>
    </lineage>
</organism>
<accession>A0A6N7Z301</accession>
<dbReference type="PANTHER" id="PTHR43677:SF4">
    <property type="entry name" value="QUINONE OXIDOREDUCTASE-LIKE PROTEIN 2"/>
    <property type="match status" value="1"/>
</dbReference>
<dbReference type="SMART" id="SM00829">
    <property type="entry name" value="PKS_ER"/>
    <property type="match status" value="1"/>
</dbReference>
<dbReference type="Gene3D" id="3.40.50.720">
    <property type="entry name" value="NAD(P)-binding Rossmann-like Domain"/>
    <property type="match status" value="1"/>
</dbReference>
<dbReference type="InterPro" id="IPR036291">
    <property type="entry name" value="NAD(P)-bd_dom_sf"/>
</dbReference>